<dbReference type="GO" id="GO:0003677">
    <property type="term" value="F:DNA binding"/>
    <property type="evidence" value="ECO:0007669"/>
    <property type="project" value="UniProtKB-KW"/>
</dbReference>
<evidence type="ECO:0000256" key="4">
    <source>
        <dbReference type="ARBA" id="ARBA00023242"/>
    </source>
</evidence>
<dbReference type="GO" id="GO:0000981">
    <property type="term" value="F:DNA-binding transcription factor activity, RNA polymerase II-specific"/>
    <property type="evidence" value="ECO:0007669"/>
    <property type="project" value="InterPro"/>
</dbReference>
<dbReference type="GO" id="GO:0008270">
    <property type="term" value="F:zinc ion binding"/>
    <property type="evidence" value="ECO:0007669"/>
    <property type="project" value="InterPro"/>
</dbReference>
<gene>
    <name evidence="6" type="ORF">ASPVEDRAFT_34704</name>
</gene>
<proteinExistence type="predicted"/>
<dbReference type="InterPro" id="IPR036864">
    <property type="entry name" value="Zn2-C6_fun-type_DNA-bd_sf"/>
</dbReference>
<dbReference type="EMBL" id="KV878140">
    <property type="protein sequence ID" value="OJJ08562.1"/>
    <property type="molecule type" value="Genomic_DNA"/>
</dbReference>
<dbReference type="SUPFAM" id="SSF57701">
    <property type="entry name" value="Zn2/Cys6 DNA-binding domain"/>
    <property type="match status" value="1"/>
</dbReference>
<dbReference type="PROSITE" id="PS50048">
    <property type="entry name" value="ZN2_CY6_FUNGAL_2"/>
    <property type="match status" value="1"/>
</dbReference>
<dbReference type="PROSITE" id="PS00463">
    <property type="entry name" value="ZN2_CY6_FUNGAL_1"/>
    <property type="match status" value="1"/>
</dbReference>
<dbReference type="VEuPathDB" id="FungiDB:ASPVEDRAFT_34704"/>
<reference evidence="7" key="1">
    <citation type="journal article" date="2017" name="Genome Biol.">
        <title>Comparative genomics reveals high biological diversity and specific adaptations in the industrially and medically important fungal genus Aspergillus.</title>
        <authorList>
            <person name="de Vries R.P."/>
            <person name="Riley R."/>
            <person name="Wiebenga A."/>
            <person name="Aguilar-Osorio G."/>
            <person name="Amillis S."/>
            <person name="Uchima C.A."/>
            <person name="Anderluh G."/>
            <person name="Asadollahi M."/>
            <person name="Askin M."/>
            <person name="Barry K."/>
            <person name="Battaglia E."/>
            <person name="Bayram O."/>
            <person name="Benocci T."/>
            <person name="Braus-Stromeyer S.A."/>
            <person name="Caldana C."/>
            <person name="Canovas D."/>
            <person name="Cerqueira G.C."/>
            <person name="Chen F."/>
            <person name="Chen W."/>
            <person name="Choi C."/>
            <person name="Clum A."/>
            <person name="Dos Santos R.A."/>
            <person name="Damasio A.R."/>
            <person name="Diallinas G."/>
            <person name="Emri T."/>
            <person name="Fekete E."/>
            <person name="Flipphi M."/>
            <person name="Freyberg S."/>
            <person name="Gallo A."/>
            <person name="Gournas C."/>
            <person name="Habgood R."/>
            <person name="Hainaut M."/>
            <person name="Harispe M.L."/>
            <person name="Henrissat B."/>
            <person name="Hilden K.S."/>
            <person name="Hope R."/>
            <person name="Hossain A."/>
            <person name="Karabika E."/>
            <person name="Karaffa L."/>
            <person name="Karanyi Z."/>
            <person name="Krasevec N."/>
            <person name="Kuo A."/>
            <person name="Kusch H."/>
            <person name="LaButti K."/>
            <person name="Lagendijk E.L."/>
            <person name="Lapidus A."/>
            <person name="Levasseur A."/>
            <person name="Lindquist E."/>
            <person name="Lipzen A."/>
            <person name="Logrieco A.F."/>
            <person name="MacCabe A."/>
            <person name="Maekelae M.R."/>
            <person name="Malavazi I."/>
            <person name="Melin P."/>
            <person name="Meyer V."/>
            <person name="Mielnichuk N."/>
            <person name="Miskei M."/>
            <person name="Molnar A.P."/>
            <person name="Mule G."/>
            <person name="Ngan C.Y."/>
            <person name="Orejas M."/>
            <person name="Orosz E."/>
            <person name="Ouedraogo J.P."/>
            <person name="Overkamp K.M."/>
            <person name="Park H.-S."/>
            <person name="Perrone G."/>
            <person name="Piumi F."/>
            <person name="Punt P.J."/>
            <person name="Ram A.F."/>
            <person name="Ramon A."/>
            <person name="Rauscher S."/>
            <person name="Record E."/>
            <person name="Riano-Pachon D.M."/>
            <person name="Robert V."/>
            <person name="Roehrig J."/>
            <person name="Ruller R."/>
            <person name="Salamov A."/>
            <person name="Salih N.S."/>
            <person name="Samson R.A."/>
            <person name="Sandor E."/>
            <person name="Sanguinetti M."/>
            <person name="Schuetze T."/>
            <person name="Sepcic K."/>
            <person name="Shelest E."/>
            <person name="Sherlock G."/>
            <person name="Sophianopoulou V."/>
            <person name="Squina F.M."/>
            <person name="Sun H."/>
            <person name="Susca A."/>
            <person name="Todd R.B."/>
            <person name="Tsang A."/>
            <person name="Unkles S.E."/>
            <person name="van de Wiele N."/>
            <person name="van Rossen-Uffink D."/>
            <person name="Oliveira J.V."/>
            <person name="Vesth T.C."/>
            <person name="Visser J."/>
            <person name="Yu J.-H."/>
            <person name="Zhou M."/>
            <person name="Andersen M.R."/>
            <person name="Archer D.B."/>
            <person name="Baker S.E."/>
            <person name="Benoit I."/>
            <person name="Brakhage A.A."/>
            <person name="Braus G.H."/>
            <person name="Fischer R."/>
            <person name="Frisvad J.C."/>
            <person name="Goldman G.H."/>
            <person name="Houbraken J."/>
            <person name="Oakley B."/>
            <person name="Pocsi I."/>
            <person name="Scazzocchio C."/>
            <person name="Seiboth B."/>
            <person name="vanKuyk P.A."/>
            <person name="Wortman J."/>
            <person name="Dyer P.S."/>
            <person name="Grigoriev I.V."/>
        </authorList>
    </citation>
    <scope>NUCLEOTIDE SEQUENCE [LARGE SCALE GENOMIC DNA]</scope>
    <source>
        <strain evidence="7">CBS 583.65</strain>
    </source>
</reference>
<dbReference type="CDD" id="cd00067">
    <property type="entry name" value="GAL4"/>
    <property type="match status" value="1"/>
</dbReference>
<accession>A0A1L9Q4A8</accession>
<evidence type="ECO:0000313" key="7">
    <source>
        <dbReference type="Proteomes" id="UP000184073"/>
    </source>
</evidence>
<name>A0A1L9Q4A8_ASPVE</name>
<dbReference type="GeneID" id="63726396"/>
<evidence type="ECO:0000256" key="3">
    <source>
        <dbReference type="ARBA" id="ARBA00023163"/>
    </source>
</evidence>
<keyword evidence="4" id="KW-0539">Nucleus</keyword>
<dbReference type="Pfam" id="PF00172">
    <property type="entry name" value="Zn_clus"/>
    <property type="match status" value="1"/>
</dbReference>
<dbReference type="STRING" id="1036611.A0A1L9Q4A8"/>
<dbReference type="Gene3D" id="4.10.240.10">
    <property type="entry name" value="Zn(2)-C6 fungal-type DNA-binding domain"/>
    <property type="match status" value="1"/>
</dbReference>
<keyword evidence="1" id="KW-0805">Transcription regulation</keyword>
<dbReference type="InterPro" id="IPR001138">
    <property type="entry name" value="Zn2Cys6_DnaBD"/>
</dbReference>
<sequence>MPKVVKRSACDQCRAKRVRCLRPQGSTEPCARCASSRAACVTGAPGYPGRPRKGAPREKDELALSKSTPAVDASMLMNTPSPSCFRPEAANLLEAHQHQSKGILFQEQSGPGPNPLPASGCGANLLDFPLSVEDLPAQQLGTALQELPRADGDIYTNHDFDNMLDFDFLGSSGCQLNLNPTPSAATSLIQFRENIDQRVSAMDGFLSDPRNIVDNCPEDTTAMTSENPLATAIMCAEEFVSIIQNLAQSVINTETTLLVLSSYLQLLRLYDSLFHDAYRCLSQIPPETIKSIKVKSVFRVAGISSLQDMPGKAYAKGIVDVIQTHIQAVERCLGLPAVYCLSGEGGAPQKGIFTDADRARLLRVVMDQEDVGSRGKSYVDSIRENINDTIALF</sequence>
<evidence type="ECO:0000256" key="2">
    <source>
        <dbReference type="ARBA" id="ARBA00023125"/>
    </source>
</evidence>
<keyword evidence="3" id="KW-0804">Transcription</keyword>
<dbReference type="AlphaFoldDB" id="A0A1L9Q4A8"/>
<keyword evidence="7" id="KW-1185">Reference proteome</keyword>
<feature type="domain" description="Zn(2)-C6 fungal-type" evidence="5">
    <location>
        <begin position="9"/>
        <end position="42"/>
    </location>
</feature>
<keyword evidence="2" id="KW-0238">DNA-binding</keyword>
<evidence type="ECO:0000313" key="6">
    <source>
        <dbReference type="EMBL" id="OJJ08562.1"/>
    </source>
</evidence>
<dbReference type="OrthoDB" id="4222821at2759"/>
<dbReference type="RefSeq" id="XP_040674324.1">
    <property type="nucleotide sequence ID" value="XM_040810885.1"/>
</dbReference>
<dbReference type="Proteomes" id="UP000184073">
    <property type="component" value="Unassembled WGS sequence"/>
</dbReference>
<organism evidence="6 7">
    <name type="scientific">Aspergillus versicolor CBS 583.65</name>
    <dbReference type="NCBI Taxonomy" id="1036611"/>
    <lineage>
        <taxon>Eukaryota</taxon>
        <taxon>Fungi</taxon>
        <taxon>Dikarya</taxon>
        <taxon>Ascomycota</taxon>
        <taxon>Pezizomycotina</taxon>
        <taxon>Eurotiomycetes</taxon>
        <taxon>Eurotiomycetidae</taxon>
        <taxon>Eurotiales</taxon>
        <taxon>Aspergillaceae</taxon>
        <taxon>Aspergillus</taxon>
        <taxon>Aspergillus subgen. Nidulantes</taxon>
    </lineage>
</organism>
<evidence type="ECO:0000256" key="1">
    <source>
        <dbReference type="ARBA" id="ARBA00023015"/>
    </source>
</evidence>
<protein>
    <recommendedName>
        <fullName evidence="5">Zn(2)-C6 fungal-type domain-containing protein</fullName>
    </recommendedName>
</protein>
<evidence type="ECO:0000259" key="5">
    <source>
        <dbReference type="PROSITE" id="PS50048"/>
    </source>
</evidence>